<dbReference type="CDD" id="cd00038">
    <property type="entry name" value="CAP_ED"/>
    <property type="match status" value="1"/>
</dbReference>
<keyword evidence="8" id="KW-1185">Reference proteome</keyword>
<dbReference type="PANTHER" id="PTHR24567:SF74">
    <property type="entry name" value="HTH-TYPE TRANSCRIPTIONAL REGULATOR ARCR"/>
    <property type="match status" value="1"/>
</dbReference>
<dbReference type="InterPro" id="IPR018488">
    <property type="entry name" value="cNMP-bd_CS"/>
</dbReference>
<evidence type="ECO:0000256" key="4">
    <source>
        <dbReference type="SAM" id="MobiDB-lite"/>
    </source>
</evidence>
<evidence type="ECO:0000256" key="1">
    <source>
        <dbReference type="ARBA" id="ARBA00023015"/>
    </source>
</evidence>
<dbReference type="InterPro" id="IPR012318">
    <property type="entry name" value="HTH_CRP"/>
</dbReference>
<protein>
    <submittedName>
        <fullName evidence="7">Crp/Fnr family transcriptional regulator</fullName>
    </submittedName>
</protein>
<dbReference type="InterPro" id="IPR014710">
    <property type="entry name" value="RmlC-like_jellyroll"/>
</dbReference>
<evidence type="ECO:0000256" key="3">
    <source>
        <dbReference type="ARBA" id="ARBA00023163"/>
    </source>
</evidence>
<comment type="caution">
    <text evidence="7">The sequence shown here is derived from an EMBL/GenBank/DDBJ whole genome shotgun (WGS) entry which is preliminary data.</text>
</comment>
<dbReference type="InterPro" id="IPR036390">
    <property type="entry name" value="WH_DNA-bd_sf"/>
</dbReference>
<keyword evidence="2" id="KW-0238">DNA-binding</keyword>
<organism evidence="7 8">
    <name type="scientific">Saccharopolyspora endophytica</name>
    <dbReference type="NCBI Taxonomy" id="543886"/>
    <lineage>
        <taxon>Bacteria</taxon>
        <taxon>Bacillati</taxon>
        <taxon>Actinomycetota</taxon>
        <taxon>Actinomycetes</taxon>
        <taxon>Pseudonocardiales</taxon>
        <taxon>Pseudonocardiaceae</taxon>
        <taxon>Saccharopolyspora</taxon>
    </lineage>
</organism>
<dbReference type="PANTHER" id="PTHR24567">
    <property type="entry name" value="CRP FAMILY TRANSCRIPTIONAL REGULATORY PROTEIN"/>
    <property type="match status" value="1"/>
</dbReference>
<dbReference type="InterPro" id="IPR036388">
    <property type="entry name" value="WH-like_DNA-bd_sf"/>
</dbReference>
<dbReference type="Pfam" id="PF00027">
    <property type="entry name" value="cNMP_binding"/>
    <property type="match status" value="1"/>
</dbReference>
<evidence type="ECO:0000259" key="6">
    <source>
        <dbReference type="PROSITE" id="PS51063"/>
    </source>
</evidence>
<evidence type="ECO:0000259" key="5">
    <source>
        <dbReference type="PROSITE" id="PS50042"/>
    </source>
</evidence>
<feature type="region of interest" description="Disordered" evidence="4">
    <location>
        <begin position="74"/>
        <end position="96"/>
    </location>
</feature>
<dbReference type="PROSITE" id="PS51063">
    <property type="entry name" value="HTH_CRP_2"/>
    <property type="match status" value="1"/>
</dbReference>
<feature type="domain" description="HTH crp-type" evidence="6">
    <location>
        <begin position="238"/>
        <end position="310"/>
    </location>
</feature>
<accession>A0ABS5DNM9</accession>
<feature type="compositionally biased region" description="Basic and acidic residues" evidence="4">
    <location>
        <begin position="74"/>
        <end position="90"/>
    </location>
</feature>
<reference evidence="7 8" key="1">
    <citation type="submission" date="2021-04" db="EMBL/GenBank/DDBJ databases">
        <title>Whole-genome sequencing of Saccharopolyspora endophytica KCTC 19397.</title>
        <authorList>
            <person name="Ay H."/>
            <person name="Saygin H."/>
            <person name="Sahin N."/>
        </authorList>
    </citation>
    <scope>NUCLEOTIDE SEQUENCE [LARGE SCALE GENOMIC DNA]</scope>
    <source>
        <strain evidence="7 8">KCTC 19397</strain>
    </source>
</reference>
<evidence type="ECO:0000256" key="2">
    <source>
        <dbReference type="ARBA" id="ARBA00023125"/>
    </source>
</evidence>
<evidence type="ECO:0000313" key="7">
    <source>
        <dbReference type="EMBL" id="MBQ0927912.1"/>
    </source>
</evidence>
<sequence>MHERRIGDGWLRGAHDSRIAHPHRQQPESETPPSRGKTKPTHCSDKVKFRWSPPLLVGHTHPFSGNQSLEKRYLSARSPTDDQRVEHGGSAEDVDAGYLPAQDSFVTHAGADLCAELRGLGTRAGFDRNELLLLVDRPSDHVLLIERGFVKVQLAGNGRDLIAGLYGKGELIGEQGVMESKPRSATVVAHTACEATRIHHRDFKEFLRRHPELPLILGRIAYERLHRADQRQINLASQDVPTRVCRQLLAWGQALGERTRDGVAISGLSRKDLAQCVGAGEATVDAALKQLGDRGLLRTRRLTFVLPDPHLLRGYLRARPIT</sequence>
<dbReference type="InterPro" id="IPR018490">
    <property type="entry name" value="cNMP-bd_dom_sf"/>
</dbReference>
<keyword evidence="3" id="KW-0804">Transcription</keyword>
<dbReference type="Gene3D" id="2.60.120.10">
    <property type="entry name" value="Jelly Rolls"/>
    <property type="match status" value="1"/>
</dbReference>
<dbReference type="PROSITE" id="PS00889">
    <property type="entry name" value="CNMP_BINDING_2"/>
    <property type="match status" value="1"/>
</dbReference>
<dbReference type="InterPro" id="IPR000595">
    <property type="entry name" value="cNMP-bd_dom"/>
</dbReference>
<feature type="domain" description="Cyclic nucleotide-binding" evidence="5">
    <location>
        <begin position="126"/>
        <end position="207"/>
    </location>
</feature>
<dbReference type="EMBL" id="JAGPXE010000015">
    <property type="protein sequence ID" value="MBQ0927912.1"/>
    <property type="molecule type" value="Genomic_DNA"/>
</dbReference>
<dbReference type="PROSITE" id="PS50042">
    <property type="entry name" value="CNMP_BINDING_3"/>
    <property type="match status" value="1"/>
</dbReference>
<name>A0ABS5DNM9_9PSEU</name>
<dbReference type="SUPFAM" id="SSF46785">
    <property type="entry name" value="Winged helix' DNA-binding domain"/>
    <property type="match status" value="1"/>
</dbReference>
<proteinExistence type="predicted"/>
<evidence type="ECO:0000313" key="8">
    <source>
        <dbReference type="Proteomes" id="UP000674084"/>
    </source>
</evidence>
<dbReference type="Pfam" id="PF13545">
    <property type="entry name" value="HTH_Crp_2"/>
    <property type="match status" value="1"/>
</dbReference>
<dbReference type="SUPFAM" id="SSF51206">
    <property type="entry name" value="cAMP-binding domain-like"/>
    <property type="match status" value="1"/>
</dbReference>
<dbReference type="SMART" id="SM00100">
    <property type="entry name" value="cNMP"/>
    <property type="match status" value="1"/>
</dbReference>
<dbReference type="InterPro" id="IPR050397">
    <property type="entry name" value="Env_Response_Regulators"/>
</dbReference>
<dbReference type="Gene3D" id="1.10.10.10">
    <property type="entry name" value="Winged helix-like DNA-binding domain superfamily/Winged helix DNA-binding domain"/>
    <property type="match status" value="1"/>
</dbReference>
<dbReference type="RefSeq" id="WP_210972953.1">
    <property type="nucleotide sequence ID" value="NZ_JAGPXE010000015.1"/>
</dbReference>
<keyword evidence="1" id="KW-0805">Transcription regulation</keyword>
<feature type="region of interest" description="Disordered" evidence="4">
    <location>
        <begin position="1"/>
        <end position="46"/>
    </location>
</feature>
<feature type="compositionally biased region" description="Basic and acidic residues" evidence="4">
    <location>
        <begin position="1"/>
        <end position="19"/>
    </location>
</feature>
<gene>
    <name evidence="7" type="ORF">KBO27_28570</name>
</gene>
<dbReference type="Proteomes" id="UP000674084">
    <property type="component" value="Unassembled WGS sequence"/>
</dbReference>